<dbReference type="RefSeq" id="XP_014474112.1">
    <property type="nucleotide sequence ID" value="XM_014618626.1"/>
</dbReference>
<reference evidence="4 5" key="1">
    <citation type="submission" date="2025-04" db="UniProtKB">
        <authorList>
            <consortium name="RefSeq"/>
        </authorList>
    </citation>
    <scope>IDENTIFICATION</scope>
</reference>
<dbReference type="InterPro" id="IPR007529">
    <property type="entry name" value="Znf_HIT"/>
</dbReference>
<name>A0A6P3X769_DINQU</name>
<evidence type="ECO:0000313" key="4">
    <source>
        <dbReference type="RefSeq" id="XP_014474112.1"/>
    </source>
</evidence>
<dbReference type="SUPFAM" id="SSF144232">
    <property type="entry name" value="HIT/MYND zinc finger-like"/>
    <property type="match status" value="1"/>
</dbReference>
<dbReference type="PROSITE" id="PS51083">
    <property type="entry name" value="ZF_HIT"/>
    <property type="match status" value="1"/>
</dbReference>
<dbReference type="GO" id="GO:0008270">
    <property type="term" value="F:zinc ion binding"/>
    <property type="evidence" value="ECO:0007669"/>
    <property type="project" value="UniProtKB-UniRule"/>
</dbReference>
<dbReference type="Pfam" id="PF21373">
    <property type="entry name" value="ZNHIT3_C"/>
    <property type="match status" value="1"/>
</dbReference>
<dbReference type="OrthoDB" id="18412at2759"/>
<proteinExistence type="predicted"/>
<dbReference type="AlphaFoldDB" id="A0A6P3X769"/>
<organism evidence="3 4">
    <name type="scientific">Dinoponera quadriceps</name>
    <name type="common">South American ant</name>
    <dbReference type="NCBI Taxonomy" id="609295"/>
    <lineage>
        <taxon>Eukaryota</taxon>
        <taxon>Metazoa</taxon>
        <taxon>Ecdysozoa</taxon>
        <taxon>Arthropoda</taxon>
        <taxon>Hexapoda</taxon>
        <taxon>Insecta</taxon>
        <taxon>Pterygota</taxon>
        <taxon>Neoptera</taxon>
        <taxon>Endopterygota</taxon>
        <taxon>Hymenoptera</taxon>
        <taxon>Apocrita</taxon>
        <taxon>Aculeata</taxon>
        <taxon>Formicoidea</taxon>
        <taxon>Formicidae</taxon>
        <taxon>Ponerinae</taxon>
        <taxon>Ponerini</taxon>
        <taxon>Dinoponera</taxon>
    </lineage>
</organism>
<dbReference type="Gene3D" id="3.30.60.190">
    <property type="match status" value="1"/>
</dbReference>
<dbReference type="CDD" id="cd23024">
    <property type="entry name" value="zf-HIT_ZNHIT2-3"/>
    <property type="match status" value="1"/>
</dbReference>
<dbReference type="InterPro" id="IPR048371">
    <property type="entry name" value="ZNHIT3_C"/>
</dbReference>
<keyword evidence="1" id="KW-0862">Zinc</keyword>
<dbReference type="KEGG" id="dqu:106744141"/>
<keyword evidence="1" id="KW-0479">Metal-binding</keyword>
<gene>
    <name evidence="4 5" type="primary">LOC106744141</name>
</gene>
<keyword evidence="1" id="KW-0863">Zinc-finger</keyword>
<evidence type="ECO:0000259" key="2">
    <source>
        <dbReference type="PROSITE" id="PS51083"/>
    </source>
</evidence>
<evidence type="ECO:0000313" key="5">
    <source>
        <dbReference type="RefSeq" id="XP_014474113.1"/>
    </source>
</evidence>
<dbReference type="Proteomes" id="UP000515204">
    <property type="component" value="Unplaced"/>
</dbReference>
<dbReference type="RefSeq" id="XP_014474113.1">
    <property type="nucleotide sequence ID" value="XM_014618627.1"/>
</dbReference>
<keyword evidence="3" id="KW-1185">Reference proteome</keyword>
<sequence length="141" mass="16201">MLKERIKICCVCKKKDVPYKCPTCRKPYCSVACCKEHKAQVCEPPKVSANLEEPQESNNIKQRYLFPTEDTVPVEKLEKLRDSNELKQCLANPHVREMLKEVVHSRDPTKAIANAMREPIFVEMADACLKIAELPEEDRPC</sequence>
<evidence type="ECO:0000256" key="1">
    <source>
        <dbReference type="PROSITE-ProRule" id="PRU00453"/>
    </source>
</evidence>
<evidence type="ECO:0000313" key="3">
    <source>
        <dbReference type="Proteomes" id="UP000515204"/>
    </source>
</evidence>
<dbReference type="Pfam" id="PF04438">
    <property type="entry name" value="zf-HIT"/>
    <property type="match status" value="1"/>
</dbReference>
<feature type="domain" description="HIT-type" evidence="2">
    <location>
        <begin position="9"/>
        <end position="42"/>
    </location>
</feature>
<protein>
    <submittedName>
        <fullName evidence="4 5">Zinc finger HIT domain-containing protein 3</fullName>
    </submittedName>
</protein>
<accession>A0A6P3X769</accession>
<dbReference type="GeneID" id="106744141"/>